<evidence type="ECO:0000313" key="3">
    <source>
        <dbReference type="WBParaSite" id="EVEC_0000154301-mRNA-1"/>
    </source>
</evidence>
<dbReference type="Proteomes" id="UP000274131">
    <property type="component" value="Unassembled WGS sequence"/>
</dbReference>
<dbReference type="EMBL" id="UXUI01007189">
    <property type="protein sequence ID" value="VDD86108.1"/>
    <property type="molecule type" value="Genomic_DNA"/>
</dbReference>
<gene>
    <name evidence="1" type="ORF">EVEC_LOCUS1251</name>
</gene>
<keyword evidence="2" id="KW-1185">Reference proteome</keyword>
<sequence length="73" mass="8563">MAKLRVLQNKTFKCRHHQYLSNTERVVKGERGGCCDPKSARSLAWVEIYEGTFRDWMPQPCKFMATHITQPSY</sequence>
<protein>
    <submittedName>
        <fullName evidence="1 3">Uncharacterized protein</fullName>
    </submittedName>
</protein>
<organism evidence="3">
    <name type="scientific">Enterobius vermicularis</name>
    <name type="common">Human pinworm</name>
    <dbReference type="NCBI Taxonomy" id="51028"/>
    <lineage>
        <taxon>Eukaryota</taxon>
        <taxon>Metazoa</taxon>
        <taxon>Ecdysozoa</taxon>
        <taxon>Nematoda</taxon>
        <taxon>Chromadorea</taxon>
        <taxon>Rhabditida</taxon>
        <taxon>Spirurina</taxon>
        <taxon>Oxyuridomorpha</taxon>
        <taxon>Oxyuroidea</taxon>
        <taxon>Oxyuridae</taxon>
        <taxon>Enterobius</taxon>
    </lineage>
</organism>
<reference evidence="3" key="1">
    <citation type="submission" date="2017-02" db="UniProtKB">
        <authorList>
            <consortium name="WormBaseParasite"/>
        </authorList>
    </citation>
    <scope>IDENTIFICATION</scope>
</reference>
<reference evidence="1 2" key="2">
    <citation type="submission" date="2018-10" db="EMBL/GenBank/DDBJ databases">
        <authorList>
            <consortium name="Pathogen Informatics"/>
        </authorList>
    </citation>
    <scope>NUCLEOTIDE SEQUENCE [LARGE SCALE GENOMIC DNA]</scope>
</reference>
<dbReference type="WBParaSite" id="EVEC_0000154301-mRNA-1">
    <property type="protein sequence ID" value="EVEC_0000154301-mRNA-1"/>
    <property type="gene ID" value="EVEC_0000154301"/>
</dbReference>
<accession>A0A0N4UVR2</accession>
<evidence type="ECO:0000313" key="2">
    <source>
        <dbReference type="Proteomes" id="UP000274131"/>
    </source>
</evidence>
<proteinExistence type="predicted"/>
<name>A0A0N4UVR2_ENTVE</name>
<evidence type="ECO:0000313" key="1">
    <source>
        <dbReference type="EMBL" id="VDD86108.1"/>
    </source>
</evidence>
<dbReference type="AlphaFoldDB" id="A0A0N4UVR2"/>